<dbReference type="SUPFAM" id="SSF81383">
    <property type="entry name" value="F-box domain"/>
    <property type="match status" value="1"/>
</dbReference>
<dbReference type="InterPro" id="IPR013187">
    <property type="entry name" value="F-box-assoc_dom_typ3"/>
</dbReference>
<evidence type="ECO:0000259" key="1">
    <source>
        <dbReference type="PROSITE" id="PS50181"/>
    </source>
</evidence>
<proteinExistence type="predicted"/>
<dbReference type="AlphaFoldDB" id="A0A6L2L9N8"/>
<dbReference type="EMBL" id="BKCJ010004010">
    <property type="protein sequence ID" value="GEU58481.1"/>
    <property type="molecule type" value="Genomic_DNA"/>
</dbReference>
<evidence type="ECO:0000313" key="2">
    <source>
        <dbReference type="EMBL" id="GEU58481.1"/>
    </source>
</evidence>
<sequence>MSDIPISSELLSKILSRLPVKSLLQLRSVSKRWRVLIDGRTFVKLHLNQPVKTFKILTLYKDLRTPLNFFYSIDVDSIPRLVKLEPPFDASRPFNHLIGSGNRLVCLLREAFPHVILFWNPSTKKFKMIQKAFWCPPGYRNRSIFFKFGYDHVNDDHKVVALLQHSNTDPTSVSFEVTVYSMKRNEWQSVPRVGYHLWRLLGDDVSFGGPRSHGVCVNGVIHWVAAQNRAPNMNYSIVAFRLAGLSFELVPQPEYTDKYEAIDLGILDGCLCVVGNYGRSCVDIWVMGKYGVKESWKKLVAMTLSSVTNNVRPSVRPITFMKNGKEVLLEVENRWFMRYDLENKETKPSKFPHVSSLHSYVYQETLVKV</sequence>
<dbReference type="InterPro" id="IPR017451">
    <property type="entry name" value="F-box-assoc_interact_dom"/>
</dbReference>
<feature type="domain" description="F-box" evidence="1">
    <location>
        <begin position="1"/>
        <end position="45"/>
    </location>
</feature>
<reference evidence="2" key="1">
    <citation type="journal article" date="2019" name="Sci. Rep.">
        <title>Draft genome of Tanacetum cinerariifolium, the natural source of mosquito coil.</title>
        <authorList>
            <person name="Yamashiro T."/>
            <person name="Shiraishi A."/>
            <person name="Satake H."/>
            <person name="Nakayama K."/>
        </authorList>
    </citation>
    <scope>NUCLEOTIDE SEQUENCE</scope>
</reference>
<dbReference type="NCBIfam" id="TIGR01640">
    <property type="entry name" value="F_box_assoc_1"/>
    <property type="match status" value="1"/>
</dbReference>
<dbReference type="InterPro" id="IPR036047">
    <property type="entry name" value="F-box-like_dom_sf"/>
</dbReference>
<dbReference type="PANTHER" id="PTHR31672">
    <property type="entry name" value="BNACNNG10540D PROTEIN"/>
    <property type="match status" value="1"/>
</dbReference>
<dbReference type="InterPro" id="IPR001810">
    <property type="entry name" value="F-box_dom"/>
</dbReference>
<protein>
    <recommendedName>
        <fullName evidence="1">F-box domain-containing protein</fullName>
    </recommendedName>
</protein>
<comment type="caution">
    <text evidence="2">The sequence shown here is derived from an EMBL/GenBank/DDBJ whole genome shotgun (WGS) entry which is preliminary data.</text>
</comment>
<gene>
    <name evidence="2" type="ORF">Tci_030459</name>
</gene>
<dbReference type="PANTHER" id="PTHR31672:SF13">
    <property type="entry name" value="F-BOX PROTEIN CPR30-LIKE"/>
    <property type="match status" value="1"/>
</dbReference>
<accession>A0A6L2L9N8</accession>
<dbReference type="PROSITE" id="PS50181">
    <property type="entry name" value="FBOX"/>
    <property type="match status" value="1"/>
</dbReference>
<dbReference type="Pfam" id="PF00646">
    <property type="entry name" value="F-box"/>
    <property type="match status" value="1"/>
</dbReference>
<dbReference type="Gene3D" id="1.20.1280.50">
    <property type="match status" value="1"/>
</dbReference>
<dbReference type="Pfam" id="PF08268">
    <property type="entry name" value="FBA_3"/>
    <property type="match status" value="1"/>
</dbReference>
<organism evidence="2">
    <name type="scientific">Tanacetum cinerariifolium</name>
    <name type="common">Dalmatian daisy</name>
    <name type="synonym">Chrysanthemum cinerariifolium</name>
    <dbReference type="NCBI Taxonomy" id="118510"/>
    <lineage>
        <taxon>Eukaryota</taxon>
        <taxon>Viridiplantae</taxon>
        <taxon>Streptophyta</taxon>
        <taxon>Embryophyta</taxon>
        <taxon>Tracheophyta</taxon>
        <taxon>Spermatophyta</taxon>
        <taxon>Magnoliopsida</taxon>
        <taxon>eudicotyledons</taxon>
        <taxon>Gunneridae</taxon>
        <taxon>Pentapetalae</taxon>
        <taxon>asterids</taxon>
        <taxon>campanulids</taxon>
        <taxon>Asterales</taxon>
        <taxon>Asteraceae</taxon>
        <taxon>Asteroideae</taxon>
        <taxon>Anthemideae</taxon>
        <taxon>Anthemidinae</taxon>
        <taxon>Tanacetum</taxon>
    </lineage>
</organism>
<dbReference type="SMART" id="SM00256">
    <property type="entry name" value="FBOX"/>
    <property type="match status" value="1"/>
</dbReference>
<dbReference type="InterPro" id="IPR050796">
    <property type="entry name" value="SCF_F-box_component"/>
</dbReference>
<name>A0A6L2L9N8_TANCI</name>